<dbReference type="GO" id="GO:0005615">
    <property type="term" value="C:extracellular space"/>
    <property type="evidence" value="ECO:0000318"/>
    <property type="project" value="GO_Central"/>
</dbReference>
<dbReference type="OMA" id="ENQGCED"/>
<dbReference type="InterPro" id="IPR000668">
    <property type="entry name" value="Peptidase_C1A_C"/>
</dbReference>
<comment type="similarity">
    <text evidence="1">Belongs to the peptidase C1 family.</text>
</comment>
<dbReference type="FunFam" id="3.90.70.10:FF:000023">
    <property type="entry name" value="Senescence-specific cysteine protease SAG39"/>
    <property type="match status" value="1"/>
</dbReference>
<keyword evidence="5" id="KW-0788">Thiol protease</keyword>
<dbReference type="GO" id="GO:0051603">
    <property type="term" value="P:proteolysis involved in protein catabolic process"/>
    <property type="evidence" value="ECO:0000318"/>
    <property type="project" value="GO_Central"/>
</dbReference>
<evidence type="ECO:0000256" key="7">
    <source>
        <dbReference type="ARBA" id="ARBA00023180"/>
    </source>
</evidence>
<evidence type="ECO:0000259" key="9">
    <source>
        <dbReference type="SMART" id="SM00645"/>
    </source>
</evidence>
<comment type="caution">
    <text evidence="11">The sequence shown here is derived from an EMBL/GenBank/DDBJ whole genome shotgun (WGS) entry which is preliminary data.</text>
</comment>
<evidence type="ECO:0000256" key="2">
    <source>
        <dbReference type="ARBA" id="ARBA00022670"/>
    </source>
</evidence>
<proteinExistence type="inferred from homology"/>
<keyword evidence="4" id="KW-0378">Hydrolase</keyword>
<evidence type="ECO:0000256" key="5">
    <source>
        <dbReference type="ARBA" id="ARBA00022807"/>
    </source>
</evidence>
<evidence type="ECO:0000256" key="6">
    <source>
        <dbReference type="ARBA" id="ARBA00023157"/>
    </source>
</evidence>
<dbReference type="GO" id="GO:0004197">
    <property type="term" value="F:cysteine-type endopeptidase activity"/>
    <property type="evidence" value="ECO:0000318"/>
    <property type="project" value="GO_Central"/>
</dbReference>
<dbReference type="Gene3D" id="3.90.70.10">
    <property type="entry name" value="Cysteine proteinases"/>
    <property type="match status" value="1"/>
</dbReference>
<dbReference type="PRINTS" id="PR00705">
    <property type="entry name" value="PAPAIN"/>
</dbReference>
<sequence>MAVLLGNKLIFVAVSVVGLWASLGWSRSFFEASMEERHEMWMAQYDRAYADNTEKEKRFKVFKENVELIESFNKAGNKPYKLGISEFTDLTNEEFRASRNGYKRPSPHRSSSKSFRYENVTGVASSLDWRTKGAVTPIKDQGQCGCCWAFSAVAAMEGITKISTGKLISLSEQELVDCDTNGMDQGCEGGLMDDAFEFIIQNNGLTTEANYPYKGVDGTCNSQKEADHAAKITGYEDVPANNEDALLKAVANQPVSVAIDAGESAFQHYSSGVFTGDCGTELDHGVTVVGYGTSNDGTKYWLVKNSWGTSWGENGYIRMERDVNAKEGLCGIAMEPSYPTA</sequence>
<dbReference type="PROSITE" id="PS00139">
    <property type="entry name" value="THIOL_PROTEASE_CYS"/>
    <property type="match status" value="1"/>
</dbReference>
<organism evidence="11 12">
    <name type="scientific">Manihot esculenta</name>
    <name type="common">Cassava</name>
    <name type="synonym">Jatropha manihot</name>
    <dbReference type="NCBI Taxonomy" id="3983"/>
    <lineage>
        <taxon>Eukaryota</taxon>
        <taxon>Viridiplantae</taxon>
        <taxon>Streptophyta</taxon>
        <taxon>Embryophyta</taxon>
        <taxon>Tracheophyta</taxon>
        <taxon>Spermatophyta</taxon>
        <taxon>Magnoliopsida</taxon>
        <taxon>eudicotyledons</taxon>
        <taxon>Gunneridae</taxon>
        <taxon>Pentapetalae</taxon>
        <taxon>rosids</taxon>
        <taxon>fabids</taxon>
        <taxon>Malpighiales</taxon>
        <taxon>Euphorbiaceae</taxon>
        <taxon>Crotonoideae</taxon>
        <taxon>Manihoteae</taxon>
        <taxon>Manihot</taxon>
    </lineage>
</organism>
<keyword evidence="2" id="KW-0645">Protease</keyword>
<evidence type="ECO:0000259" key="10">
    <source>
        <dbReference type="SMART" id="SM00848"/>
    </source>
</evidence>
<dbReference type="Pfam" id="PF00112">
    <property type="entry name" value="Peptidase_C1"/>
    <property type="match status" value="1"/>
</dbReference>
<evidence type="ECO:0000313" key="11">
    <source>
        <dbReference type="EMBL" id="OAY29171.1"/>
    </source>
</evidence>
<feature type="domain" description="Cathepsin propeptide inhibitor" evidence="10">
    <location>
        <begin position="38"/>
        <end position="95"/>
    </location>
</feature>
<dbReference type="InterPro" id="IPR038765">
    <property type="entry name" value="Papain-like_cys_pep_sf"/>
</dbReference>
<dbReference type="InterPro" id="IPR025661">
    <property type="entry name" value="Pept_asp_AS"/>
</dbReference>
<dbReference type="PROSITE" id="PS00639">
    <property type="entry name" value="THIOL_PROTEASE_HIS"/>
    <property type="match status" value="1"/>
</dbReference>
<feature type="domain" description="Peptidase C1A papain C-terminal" evidence="9">
    <location>
        <begin position="123"/>
        <end position="340"/>
    </location>
</feature>
<dbReference type="PANTHER" id="PTHR12411">
    <property type="entry name" value="CYSTEINE PROTEASE FAMILY C1-RELATED"/>
    <property type="match status" value="1"/>
</dbReference>
<keyword evidence="6" id="KW-1015">Disulfide bond</keyword>
<evidence type="ECO:0000256" key="1">
    <source>
        <dbReference type="ARBA" id="ARBA00008455"/>
    </source>
</evidence>
<dbReference type="STRING" id="3983.A0A2C9UFH4"/>
<evidence type="ECO:0000256" key="4">
    <source>
        <dbReference type="ARBA" id="ARBA00022801"/>
    </source>
</evidence>
<dbReference type="InterPro" id="IPR013201">
    <property type="entry name" value="Prot_inhib_I29"/>
</dbReference>
<keyword evidence="3" id="KW-0732">Signal</keyword>
<gene>
    <name evidence="11" type="ORF">MANES_15G123400v8</name>
</gene>
<dbReference type="SMART" id="SM00848">
    <property type="entry name" value="Inhibitor_I29"/>
    <property type="match status" value="1"/>
</dbReference>
<dbReference type="OrthoDB" id="10253408at2759"/>
<dbReference type="InterPro" id="IPR013128">
    <property type="entry name" value="Peptidase_C1A"/>
</dbReference>
<keyword evidence="12" id="KW-1185">Reference proteome</keyword>
<dbReference type="Gramene" id="Manes.15G123400.1.v8.1">
    <property type="protein sequence ID" value="Manes.15G123400.1.v8.1.CDS"/>
    <property type="gene ID" value="Manes.15G123400.v8.1"/>
</dbReference>
<evidence type="ECO:0000256" key="8">
    <source>
        <dbReference type="ARBA" id="ARBA00069575"/>
    </source>
</evidence>
<evidence type="ECO:0000313" key="12">
    <source>
        <dbReference type="Proteomes" id="UP000091857"/>
    </source>
</evidence>
<dbReference type="SMART" id="SM00645">
    <property type="entry name" value="Pept_C1"/>
    <property type="match status" value="1"/>
</dbReference>
<reference evidence="12" key="1">
    <citation type="journal article" date="2016" name="Nat. Biotechnol.">
        <title>Sequencing wild and cultivated cassava and related species reveals extensive interspecific hybridization and genetic diversity.</title>
        <authorList>
            <person name="Bredeson J.V."/>
            <person name="Lyons J.B."/>
            <person name="Prochnik S.E."/>
            <person name="Wu G.A."/>
            <person name="Ha C.M."/>
            <person name="Edsinger-Gonzales E."/>
            <person name="Grimwood J."/>
            <person name="Schmutz J."/>
            <person name="Rabbi I.Y."/>
            <person name="Egesi C."/>
            <person name="Nauluvula P."/>
            <person name="Lebot V."/>
            <person name="Ndunguru J."/>
            <person name="Mkamilo G."/>
            <person name="Bart R.S."/>
            <person name="Setter T.L."/>
            <person name="Gleadow R.M."/>
            <person name="Kulakow P."/>
            <person name="Ferguson M.E."/>
            <person name="Rounsley S."/>
            <person name="Rokhsar D.S."/>
        </authorList>
    </citation>
    <scope>NUCLEOTIDE SEQUENCE [LARGE SCALE GENOMIC DNA]</scope>
    <source>
        <strain evidence="12">cv. AM560-2</strain>
    </source>
</reference>
<dbReference type="InterPro" id="IPR000169">
    <property type="entry name" value="Pept_cys_AS"/>
</dbReference>
<name>A0A2C9UFH4_MANES</name>
<dbReference type="AlphaFoldDB" id="A0A2C9UFH4"/>
<dbReference type="InterPro" id="IPR025660">
    <property type="entry name" value="Pept_his_AS"/>
</dbReference>
<dbReference type="EMBL" id="CM004401">
    <property type="protein sequence ID" value="OAY29171.1"/>
    <property type="molecule type" value="Genomic_DNA"/>
</dbReference>
<evidence type="ECO:0000256" key="3">
    <source>
        <dbReference type="ARBA" id="ARBA00022729"/>
    </source>
</evidence>
<dbReference type="SUPFAM" id="SSF54001">
    <property type="entry name" value="Cysteine proteinases"/>
    <property type="match status" value="1"/>
</dbReference>
<dbReference type="InterPro" id="IPR039417">
    <property type="entry name" value="Peptidase_C1A_papain-like"/>
</dbReference>
<keyword evidence="7" id="KW-0325">Glycoprotein</keyword>
<accession>A0A2C9UFH4</accession>
<dbReference type="Proteomes" id="UP000091857">
    <property type="component" value="Chromosome 15"/>
</dbReference>
<dbReference type="PROSITE" id="PS00640">
    <property type="entry name" value="THIOL_PROTEASE_ASN"/>
    <property type="match status" value="1"/>
</dbReference>
<protein>
    <recommendedName>
        <fullName evidence="8">Vignain</fullName>
    </recommendedName>
</protein>
<dbReference type="CDD" id="cd02248">
    <property type="entry name" value="Peptidase_C1A"/>
    <property type="match status" value="1"/>
</dbReference>
<dbReference type="Pfam" id="PF08246">
    <property type="entry name" value="Inhibitor_I29"/>
    <property type="match status" value="1"/>
</dbReference>
<dbReference type="GO" id="GO:0005764">
    <property type="term" value="C:lysosome"/>
    <property type="evidence" value="ECO:0000318"/>
    <property type="project" value="GO_Central"/>
</dbReference>